<feature type="domain" description="Alpha-type protein kinase" evidence="6">
    <location>
        <begin position="670"/>
        <end position="929"/>
    </location>
</feature>
<keyword evidence="4" id="KW-0175">Coiled coil</keyword>
<evidence type="ECO:0000259" key="6">
    <source>
        <dbReference type="PROSITE" id="PS51158"/>
    </source>
</evidence>
<feature type="region of interest" description="Disordered" evidence="5">
    <location>
        <begin position="365"/>
        <end position="484"/>
    </location>
</feature>
<feature type="coiled-coil region" evidence="4">
    <location>
        <begin position="137"/>
        <end position="313"/>
    </location>
</feature>
<keyword evidence="2" id="KW-0808">Transferase</keyword>
<feature type="compositionally biased region" description="Basic and acidic residues" evidence="5">
    <location>
        <begin position="436"/>
        <end position="456"/>
    </location>
</feature>
<evidence type="ECO:0000256" key="1">
    <source>
        <dbReference type="ARBA" id="ARBA00022527"/>
    </source>
</evidence>
<organism evidence="7 8">
    <name type="scientific">Anaeramoeba flamelloides</name>
    <dbReference type="NCBI Taxonomy" id="1746091"/>
    <lineage>
        <taxon>Eukaryota</taxon>
        <taxon>Metamonada</taxon>
        <taxon>Anaeramoebidae</taxon>
        <taxon>Anaeramoeba</taxon>
    </lineage>
</organism>
<dbReference type="InterPro" id="IPR011009">
    <property type="entry name" value="Kinase-like_dom_sf"/>
</dbReference>
<gene>
    <name evidence="7" type="ORF">M0813_08071</name>
</gene>
<evidence type="ECO:0000256" key="4">
    <source>
        <dbReference type="SAM" id="Coils"/>
    </source>
</evidence>
<evidence type="ECO:0000256" key="5">
    <source>
        <dbReference type="SAM" id="MobiDB-lite"/>
    </source>
</evidence>
<name>A0ABQ8XCZ0_9EUKA</name>
<sequence>MLQIRTKEEMKKELNRDIVKLKTQIKKNTIKKEKLIQEKIQLDADIRFIKKVLKKTDDKNTKFLKDLETSKSVSKHKRTKFEKHEKNLFRMRELSTNLKNHKKLKKYSQNMIKEIEWFNNIFVAAIQKKKDLYEKFKNSTRSNLENMENIKDQLNERLSNLEKEKRYYITEIGTLKKVVENLKTVIQDQNEKEVEKQNKSRKEENLKHILYNNLIENTNKEIKEFQEKLKITLHKITVFEKKNEMAIKEIEKQKTKIEKINDLKILTDDLKEYKTVIYNKIKSEDDNKINSEIKKLKNTIEIIQREMDFISKKDKNLEGPNKKYEEKKNQFQYFQDIYEDTLKKKTKNSQTAITDTEKEIKEIWDHLKPYNKEHTHEDKKKKKIEKKKKKKKKSRKKKQSKKKDVKEKGHPNSVEKGGVDEKVEGKVEVEENGNNNKHDETIVGKAKEIKKGAKEKKEKKKNKKKKKNKNKTSQKGKKRRITNPPKLNLAILISKIISKKTHIQIKDFLKKWKEYQNIIQLKVKMIIYDTEKQDEKIPNNEINKIEHVQPLHNYKVCRTPDELENEIKLFEKNKQNKKNTKFLSAVYDVIKDFKKQENNLIIHFTNHTIFNKDSTTKKMVSAIKKMDKTFNYSILFPHPSKKNYKKKNLKNNKQITLLKRVFENNKIQPDYIEKTEIWVLIQKIEDFDSKKTIGSLINDPYPEFSNKEWYPIADASVYYQNLKFFQNRCKNLEQAKKIIEKAKNNNETQSKQTKIRIGKKKLSNKLATEYFPLIDVCVQTPLMAKRIKILETGIKIIFHNHISRLIIDIYTKLMESHKNAQSIAILPYFLYFNESFTEDIFIVHPYVQNVEKAVISGTEKKIIQAIQHLSLEITNKSIFPTDFKKVGHKFLSPNLKIKQEFNDDRFEISQFSQKHKCNKFCRLLKLRQLKK</sequence>
<evidence type="ECO:0000313" key="7">
    <source>
        <dbReference type="EMBL" id="KAJ6229154.1"/>
    </source>
</evidence>
<comment type="caution">
    <text evidence="7">The sequence shown here is derived from an EMBL/GenBank/DDBJ whole genome shotgun (WGS) entry which is preliminary data.</text>
</comment>
<keyword evidence="3" id="KW-0418">Kinase</keyword>
<feature type="compositionally biased region" description="Basic residues" evidence="5">
    <location>
        <begin position="379"/>
        <end position="401"/>
    </location>
</feature>
<keyword evidence="8" id="KW-1185">Reference proteome</keyword>
<dbReference type="Proteomes" id="UP001150062">
    <property type="component" value="Unassembled WGS sequence"/>
</dbReference>
<dbReference type="PROSITE" id="PS51158">
    <property type="entry name" value="ALPHA_KINASE"/>
    <property type="match status" value="1"/>
</dbReference>
<evidence type="ECO:0000256" key="2">
    <source>
        <dbReference type="ARBA" id="ARBA00022679"/>
    </source>
</evidence>
<feature type="compositionally biased region" description="Basic residues" evidence="5">
    <location>
        <begin position="457"/>
        <end position="481"/>
    </location>
</feature>
<feature type="compositionally biased region" description="Basic and acidic residues" evidence="5">
    <location>
        <begin position="365"/>
        <end position="378"/>
    </location>
</feature>
<keyword evidence="1" id="KW-0723">Serine/threonine-protein kinase</keyword>
<dbReference type="InterPro" id="IPR004166">
    <property type="entry name" value="a-kinase_dom"/>
</dbReference>
<protein>
    <recommendedName>
        <fullName evidence="6">Alpha-type protein kinase domain-containing protein</fullName>
    </recommendedName>
</protein>
<dbReference type="SUPFAM" id="SSF56112">
    <property type="entry name" value="Protein kinase-like (PK-like)"/>
    <property type="match status" value="1"/>
</dbReference>
<feature type="coiled-coil region" evidence="4">
    <location>
        <begin position="722"/>
        <end position="752"/>
    </location>
</feature>
<feature type="coiled-coil region" evidence="4">
    <location>
        <begin position="4"/>
        <end position="38"/>
    </location>
</feature>
<dbReference type="EMBL" id="JAOAOG010000323">
    <property type="protein sequence ID" value="KAJ6229154.1"/>
    <property type="molecule type" value="Genomic_DNA"/>
</dbReference>
<evidence type="ECO:0000313" key="8">
    <source>
        <dbReference type="Proteomes" id="UP001150062"/>
    </source>
</evidence>
<feature type="compositionally biased region" description="Basic and acidic residues" evidence="5">
    <location>
        <begin position="417"/>
        <end position="429"/>
    </location>
</feature>
<dbReference type="Gene3D" id="3.20.200.10">
    <property type="entry name" value="MHCK/EF2 kinase"/>
    <property type="match status" value="1"/>
</dbReference>
<proteinExistence type="predicted"/>
<reference evidence="7" key="1">
    <citation type="submission" date="2022-08" db="EMBL/GenBank/DDBJ databases">
        <title>Novel sulfate-reducing endosymbionts in the free-living metamonad Anaeramoeba.</title>
        <authorList>
            <person name="Jerlstrom-Hultqvist J."/>
            <person name="Cepicka I."/>
            <person name="Gallot-Lavallee L."/>
            <person name="Salas-Leiva D."/>
            <person name="Curtis B.A."/>
            <person name="Zahonova K."/>
            <person name="Pipaliya S."/>
            <person name="Dacks J."/>
            <person name="Roger A.J."/>
        </authorList>
    </citation>
    <scope>NUCLEOTIDE SEQUENCE</scope>
    <source>
        <strain evidence="7">Schooner1</strain>
    </source>
</reference>
<evidence type="ECO:0000256" key="3">
    <source>
        <dbReference type="ARBA" id="ARBA00022777"/>
    </source>
</evidence>
<accession>A0ABQ8XCZ0</accession>